<accession>A0A218UGZ7</accession>
<name>A0A218UGZ7_9PASE</name>
<feature type="region of interest" description="Disordered" evidence="1">
    <location>
        <begin position="43"/>
        <end position="70"/>
    </location>
</feature>
<gene>
    <name evidence="2" type="ORF">RLOC_00005017</name>
</gene>
<feature type="region of interest" description="Disordered" evidence="1">
    <location>
        <begin position="1"/>
        <end position="25"/>
    </location>
</feature>
<protein>
    <submittedName>
        <fullName evidence="2">Uncharacterized protein</fullName>
    </submittedName>
</protein>
<dbReference type="AlphaFoldDB" id="A0A218UGZ7"/>
<sequence length="70" mass="7748">MWTLRTSGSWVTSWSSSWPATSARTSLPTARLPGRSWCAWLPTPWPASTTEEPQERPAAPAPAAVRAHRF</sequence>
<evidence type="ECO:0000256" key="1">
    <source>
        <dbReference type="SAM" id="MobiDB-lite"/>
    </source>
</evidence>
<dbReference type="Proteomes" id="UP000197619">
    <property type="component" value="Unassembled WGS sequence"/>
</dbReference>
<dbReference type="EMBL" id="MUZQ01000308">
    <property type="protein sequence ID" value="OWK53033.1"/>
    <property type="molecule type" value="Genomic_DNA"/>
</dbReference>
<organism evidence="2 3">
    <name type="scientific">Lonchura striata</name>
    <name type="common">white-rumped munia</name>
    <dbReference type="NCBI Taxonomy" id="40157"/>
    <lineage>
        <taxon>Eukaryota</taxon>
        <taxon>Metazoa</taxon>
        <taxon>Chordata</taxon>
        <taxon>Craniata</taxon>
        <taxon>Vertebrata</taxon>
        <taxon>Euteleostomi</taxon>
        <taxon>Archelosauria</taxon>
        <taxon>Archosauria</taxon>
        <taxon>Dinosauria</taxon>
        <taxon>Saurischia</taxon>
        <taxon>Theropoda</taxon>
        <taxon>Coelurosauria</taxon>
        <taxon>Aves</taxon>
        <taxon>Neognathae</taxon>
        <taxon>Neoaves</taxon>
        <taxon>Telluraves</taxon>
        <taxon>Australaves</taxon>
        <taxon>Passeriformes</taxon>
        <taxon>Passeroidea</taxon>
        <taxon>Estrildidae</taxon>
        <taxon>Estrildinae</taxon>
        <taxon>Lonchura</taxon>
    </lineage>
</organism>
<comment type="caution">
    <text evidence="2">The sequence shown here is derived from an EMBL/GenBank/DDBJ whole genome shotgun (WGS) entry which is preliminary data.</text>
</comment>
<proteinExistence type="predicted"/>
<reference evidence="2 3" key="1">
    <citation type="submission" date="2017-05" db="EMBL/GenBank/DDBJ databases">
        <title>Genome of assembly of the Bengalese finch, Lonchura striata domestica.</title>
        <authorList>
            <person name="Colquitt B.M."/>
            <person name="Brainard M.S."/>
        </authorList>
    </citation>
    <scope>NUCLEOTIDE SEQUENCE [LARGE SCALE GENOMIC DNA]</scope>
    <source>
        <strain evidence="2">White83orange57</strain>
    </source>
</reference>
<evidence type="ECO:0000313" key="3">
    <source>
        <dbReference type="Proteomes" id="UP000197619"/>
    </source>
</evidence>
<keyword evidence="3" id="KW-1185">Reference proteome</keyword>
<evidence type="ECO:0000313" key="2">
    <source>
        <dbReference type="EMBL" id="OWK53033.1"/>
    </source>
</evidence>